<dbReference type="GO" id="GO:0006355">
    <property type="term" value="P:regulation of DNA-templated transcription"/>
    <property type="evidence" value="ECO:0007669"/>
    <property type="project" value="InterPro"/>
</dbReference>
<dbReference type="GO" id="GO:0000160">
    <property type="term" value="P:phosphorelay signal transduction system"/>
    <property type="evidence" value="ECO:0007669"/>
    <property type="project" value="InterPro"/>
</dbReference>
<dbReference type="AlphaFoldDB" id="A0A7K3RTP2"/>
<organism evidence="4 5">
    <name type="scientific">Streptomyces parvus</name>
    <dbReference type="NCBI Taxonomy" id="66428"/>
    <lineage>
        <taxon>Bacteria</taxon>
        <taxon>Bacillati</taxon>
        <taxon>Actinomycetota</taxon>
        <taxon>Actinomycetes</taxon>
        <taxon>Kitasatosporales</taxon>
        <taxon>Streptomycetaceae</taxon>
        <taxon>Streptomyces</taxon>
    </lineage>
</organism>
<name>A0A7K3RTP2_9ACTN</name>
<feature type="DNA-binding region" description="OmpR/PhoB-type" evidence="2">
    <location>
        <begin position="1"/>
        <end position="44"/>
    </location>
</feature>
<dbReference type="GO" id="GO:0003677">
    <property type="term" value="F:DNA binding"/>
    <property type="evidence" value="ECO:0007669"/>
    <property type="project" value="UniProtKB-UniRule"/>
</dbReference>
<gene>
    <name evidence="4" type="ORF">G3I50_10015</name>
</gene>
<feature type="non-terminal residue" evidence="4">
    <location>
        <position position="1"/>
    </location>
</feature>
<accession>A0A7K3RTP2</accession>
<evidence type="ECO:0000256" key="1">
    <source>
        <dbReference type="ARBA" id="ARBA00023125"/>
    </source>
</evidence>
<dbReference type="InterPro" id="IPR016032">
    <property type="entry name" value="Sig_transdc_resp-reg_C-effctor"/>
</dbReference>
<sequence length="54" mass="5849">LLRALPGSGTDEHAVETAMARLRSALGVPRLIQTVVKRGYRLALDPSADTKYGR</sequence>
<keyword evidence="4" id="KW-0456">Lyase</keyword>
<comment type="caution">
    <text evidence="4">The sequence shown here is derived from an EMBL/GenBank/DDBJ whole genome shotgun (WGS) entry which is preliminary data.</text>
</comment>
<dbReference type="PROSITE" id="PS51755">
    <property type="entry name" value="OMPR_PHOB"/>
    <property type="match status" value="1"/>
</dbReference>
<evidence type="ECO:0000259" key="3">
    <source>
        <dbReference type="PROSITE" id="PS51755"/>
    </source>
</evidence>
<dbReference type="SUPFAM" id="SSF46894">
    <property type="entry name" value="C-terminal effector domain of the bipartite response regulators"/>
    <property type="match status" value="1"/>
</dbReference>
<dbReference type="InterPro" id="IPR036388">
    <property type="entry name" value="WH-like_DNA-bd_sf"/>
</dbReference>
<dbReference type="GO" id="GO:0004852">
    <property type="term" value="F:uroporphyrinogen-III synthase activity"/>
    <property type="evidence" value="ECO:0007669"/>
    <property type="project" value="UniProtKB-EC"/>
</dbReference>
<proteinExistence type="predicted"/>
<dbReference type="Proteomes" id="UP000469670">
    <property type="component" value="Unassembled WGS sequence"/>
</dbReference>
<dbReference type="EMBL" id="JAAGMP010000491">
    <property type="protein sequence ID" value="NEC18591.1"/>
    <property type="molecule type" value="Genomic_DNA"/>
</dbReference>
<dbReference type="Pfam" id="PF00486">
    <property type="entry name" value="Trans_reg_C"/>
    <property type="match status" value="1"/>
</dbReference>
<dbReference type="InterPro" id="IPR001867">
    <property type="entry name" value="OmpR/PhoB-type_DNA-bd"/>
</dbReference>
<dbReference type="RefSeq" id="WP_203665421.1">
    <property type="nucleotide sequence ID" value="NZ_JAAGMP010000491.1"/>
</dbReference>
<dbReference type="EC" id="4.2.1.75" evidence="4"/>
<dbReference type="Gene3D" id="1.10.10.10">
    <property type="entry name" value="Winged helix-like DNA-binding domain superfamily/Winged helix DNA-binding domain"/>
    <property type="match status" value="1"/>
</dbReference>
<reference evidence="4 5" key="1">
    <citation type="submission" date="2020-01" db="EMBL/GenBank/DDBJ databases">
        <title>Insect and environment-associated Actinomycetes.</title>
        <authorList>
            <person name="Currrie C."/>
            <person name="Chevrette M."/>
            <person name="Carlson C."/>
            <person name="Stubbendieck R."/>
            <person name="Wendt-Pienkowski E."/>
        </authorList>
    </citation>
    <scope>NUCLEOTIDE SEQUENCE [LARGE SCALE GENOMIC DNA]</scope>
    <source>
        <strain evidence="4 5">SID7590</strain>
    </source>
</reference>
<evidence type="ECO:0000313" key="5">
    <source>
        <dbReference type="Proteomes" id="UP000469670"/>
    </source>
</evidence>
<evidence type="ECO:0000313" key="4">
    <source>
        <dbReference type="EMBL" id="NEC18591.1"/>
    </source>
</evidence>
<keyword evidence="1 2" id="KW-0238">DNA-binding</keyword>
<feature type="domain" description="OmpR/PhoB-type" evidence="3">
    <location>
        <begin position="1"/>
        <end position="44"/>
    </location>
</feature>
<evidence type="ECO:0000256" key="2">
    <source>
        <dbReference type="PROSITE-ProRule" id="PRU01091"/>
    </source>
</evidence>
<protein>
    <submittedName>
        <fullName evidence="4">Uroporphyrinogen-III synthase</fullName>
        <ecNumber evidence="4">4.2.1.75</ecNumber>
    </submittedName>
</protein>